<dbReference type="SMART" id="SM00487">
    <property type="entry name" value="DEXDc"/>
    <property type="match status" value="1"/>
</dbReference>
<dbReference type="GO" id="GO:0006397">
    <property type="term" value="P:mRNA processing"/>
    <property type="evidence" value="ECO:0007669"/>
    <property type="project" value="UniProtKB-KW"/>
</dbReference>
<dbReference type="OrthoDB" id="196131at2759"/>
<dbReference type="GO" id="GO:0016787">
    <property type="term" value="F:hydrolase activity"/>
    <property type="evidence" value="ECO:0007669"/>
    <property type="project" value="UniProtKB-KW"/>
</dbReference>
<dbReference type="GO" id="GO:0003676">
    <property type="term" value="F:nucleic acid binding"/>
    <property type="evidence" value="ECO:0007669"/>
    <property type="project" value="InterPro"/>
</dbReference>
<dbReference type="InterPro" id="IPR057479">
    <property type="entry name" value="PRP28/DDX23-like_helical"/>
</dbReference>
<evidence type="ECO:0000256" key="4">
    <source>
        <dbReference type="ARBA" id="ARBA00022801"/>
    </source>
</evidence>
<dbReference type="STRING" id="157072.A0A024UTJ3"/>
<evidence type="ECO:0000256" key="2">
    <source>
        <dbReference type="ARBA" id="ARBA00022664"/>
    </source>
</evidence>
<evidence type="ECO:0000256" key="1">
    <source>
        <dbReference type="ARBA" id="ARBA00012552"/>
    </source>
</evidence>
<feature type="domain" description="Helicase ATP-binding" evidence="14">
    <location>
        <begin position="326"/>
        <end position="536"/>
    </location>
</feature>
<feature type="compositionally biased region" description="Basic and acidic residues" evidence="13">
    <location>
        <begin position="92"/>
        <end position="105"/>
    </location>
</feature>
<dbReference type="Pfam" id="PF25430">
    <property type="entry name" value="DDX23"/>
    <property type="match status" value="1"/>
</dbReference>
<reference evidence="17" key="1">
    <citation type="submission" date="2013-12" db="EMBL/GenBank/DDBJ databases">
        <title>The Genome Sequence of Aphanomyces invadans NJM9701.</title>
        <authorList>
            <consortium name="The Broad Institute Genomics Platform"/>
            <person name="Russ C."/>
            <person name="Tyler B."/>
            <person name="van West P."/>
            <person name="Dieguez-Uribeondo J."/>
            <person name="Young S.K."/>
            <person name="Zeng Q."/>
            <person name="Gargeya S."/>
            <person name="Fitzgerald M."/>
            <person name="Abouelleil A."/>
            <person name="Alvarado L."/>
            <person name="Chapman S.B."/>
            <person name="Gainer-Dewar J."/>
            <person name="Goldberg J."/>
            <person name="Griggs A."/>
            <person name="Gujja S."/>
            <person name="Hansen M."/>
            <person name="Howarth C."/>
            <person name="Imamovic A."/>
            <person name="Ireland A."/>
            <person name="Larimer J."/>
            <person name="McCowan C."/>
            <person name="Murphy C."/>
            <person name="Pearson M."/>
            <person name="Poon T.W."/>
            <person name="Priest M."/>
            <person name="Roberts A."/>
            <person name="Saif S."/>
            <person name="Shea T."/>
            <person name="Sykes S."/>
            <person name="Wortman J."/>
            <person name="Nusbaum C."/>
            <person name="Birren B."/>
        </authorList>
    </citation>
    <scope>NUCLEOTIDE SEQUENCE [LARGE SCALE GENOMIC DNA]</scope>
    <source>
        <strain evidence="17">NJM9701</strain>
    </source>
</reference>
<keyword evidence="2" id="KW-0507">mRNA processing</keyword>
<name>A0A024UTJ3_9STRA</name>
<evidence type="ECO:0000256" key="3">
    <source>
        <dbReference type="ARBA" id="ARBA00022741"/>
    </source>
</evidence>
<sequence>MDLTAQMEEISREKERVARIARLAEEKYAIKQKEIEEAAKKPKFMTQKEREEAALARLQQRAKNAATATSSSVSRTSSSSVSSKFAKVNDSSFDRHRQNQRKESTSKSSSQAEPTMTREQEKELAALKDHYLGKKVNKKKVLKASEKFSKNFQFDWEPSEDTSGELNPLYKRRQVNLLFGRGYMAGVDMREQRKKNSFVTELARKRQLEQKLADEQAGTLTAEQIAKRQRDRERELRRMQEWEANREREIDNIEAERVLHWSDKALENMSERDWRIFREDYDIILRGGKAPNPLRKWSEATFPTSVMEAVKLMGFEKPSPIQMQSIPIGMQRRDCIGIAETGSGKTAAFLIPIICYVSSVPPSMVTRTPDQGPLALVMAPTRELALQIEAEAKRLSQLTKIGEGDTEHIVKTLSVVGGQNIEDQGFKLREGIDILIGTPGRLMDCMDSHYLVLNQCNYVVLDEADRMIEEGFEDQVTGILDSMGGLLKSENEAELEAQLNAADNEFKYRVTMMFSATMPAIVEKLAKTYLRHPAIIKIGDESSGKNKRIDQQVHFLNAGKKLAKLYDTVREILRNSKTRETAKIIVFVNEKKGCDLVARAVGKEGFYATILHGGKSQDQRDESLAGFRDGTYDLLVATDVAGRGLDIPDVTHVINYDVPKEIEKYCHRIGRTGRAGKEGVAISFLTDQDEDIMYDLKTYLEATDMPVPPQLASHPMAKAAPGARDDKGNIISKSKRDTVIYSG</sequence>
<evidence type="ECO:0000256" key="11">
    <source>
        <dbReference type="RuleBase" id="RU000492"/>
    </source>
</evidence>
<dbReference type="EMBL" id="KI913952">
    <property type="protein sequence ID" value="ETW09679.1"/>
    <property type="molecule type" value="Genomic_DNA"/>
</dbReference>
<feature type="compositionally biased region" description="Basic and acidic residues" evidence="13">
    <location>
        <begin position="30"/>
        <end position="54"/>
    </location>
</feature>
<dbReference type="RefSeq" id="XP_008861090.1">
    <property type="nucleotide sequence ID" value="XM_008862868.1"/>
</dbReference>
<dbReference type="GO" id="GO:0005524">
    <property type="term" value="F:ATP binding"/>
    <property type="evidence" value="ECO:0007669"/>
    <property type="project" value="UniProtKB-KW"/>
</dbReference>
<dbReference type="PROSITE" id="PS51195">
    <property type="entry name" value="Q_MOTIF"/>
    <property type="match status" value="1"/>
</dbReference>
<evidence type="ECO:0000256" key="9">
    <source>
        <dbReference type="ARBA" id="ARBA00047984"/>
    </source>
</evidence>
<evidence type="ECO:0000256" key="7">
    <source>
        <dbReference type="ARBA" id="ARBA00023187"/>
    </source>
</evidence>
<evidence type="ECO:0000256" key="8">
    <source>
        <dbReference type="ARBA" id="ARBA00037954"/>
    </source>
</evidence>
<feature type="compositionally biased region" description="Low complexity" evidence="13">
    <location>
        <begin position="65"/>
        <end position="83"/>
    </location>
</feature>
<dbReference type="InterPro" id="IPR014001">
    <property type="entry name" value="Helicase_ATP-bd"/>
</dbReference>
<dbReference type="PANTHER" id="PTHR47958">
    <property type="entry name" value="ATP-DEPENDENT RNA HELICASE DBP3"/>
    <property type="match status" value="1"/>
</dbReference>
<evidence type="ECO:0000259" key="15">
    <source>
        <dbReference type="PROSITE" id="PS51194"/>
    </source>
</evidence>
<evidence type="ECO:0000256" key="12">
    <source>
        <dbReference type="SAM" id="Coils"/>
    </source>
</evidence>
<dbReference type="PROSITE" id="PS00039">
    <property type="entry name" value="DEAD_ATP_HELICASE"/>
    <property type="match status" value="1"/>
</dbReference>
<comment type="similarity">
    <text evidence="8">Belongs to the DEAD box helicase family. DDX23/PRP28 subfamily.</text>
</comment>
<keyword evidence="12" id="KW-0175">Coiled coil</keyword>
<dbReference type="SUPFAM" id="SSF52540">
    <property type="entry name" value="P-loop containing nucleoside triphosphate hydrolases"/>
    <property type="match status" value="2"/>
</dbReference>
<dbReference type="PROSITE" id="PS51194">
    <property type="entry name" value="HELICASE_CTER"/>
    <property type="match status" value="1"/>
</dbReference>
<keyword evidence="6 11" id="KW-0067">ATP-binding</keyword>
<dbReference type="InterPro" id="IPR001650">
    <property type="entry name" value="Helicase_C-like"/>
</dbReference>
<keyword evidence="7" id="KW-0508">mRNA splicing</keyword>
<evidence type="ECO:0000256" key="6">
    <source>
        <dbReference type="ARBA" id="ARBA00022840"/>
    </source>
</evidence>
<proteinExistence type="inferred from homology"/>
<evidence type="ECO:0000259" key="14">
    <source>
        <dbReference type="PROSITE" id="PS51192"/>
    </source>
</evidence>
<dbReference type="GeneID" id="20077243"/>
<dbReference type="Pfam" id="PF00270">
    <property type="entry name" value="DEAD"/>
    <property type="match status" value="1"/>
</dbReference>
<evidence type="ECO:0000256" key="5">
    <source>
        <dbReference type="ARBA" id="ARBA00022806"/>
    </source>
</evidence>
<accession>A0A024UTJ3</accession>
<dbReference type="InterPro" id="IPR014014">
    <property type="entry name" value="RNA_helicase_DEAD_Q_motif"/>
</dbReference>
<dbReference type="CDD" id="cd18787">
    <property type="entry name" value="SF2_C_DEAD"/>
    <property type="match status" value="1"/>
</dbReference>
<feature type="domain" description="DEAD-box RNA helicase Q" evidence="16">
    <location>
        <begin position="295"/>
        <end position="323"/>
    </location>
</feature>
<dbReference type="Pfam" id="PF00271">
    <property type="entry name" value="Helicase_C"/>
    <property type="match status" value="1"/>
</dbReference>
<feature type="short sequence motif" description="Q motif" evidence="10">
    <location>
        <begin position="295"/>
        <end position="323"/>
    </location>
</feature>
<evidence type="ECO:0000256" key="10">
    <source>
        <dbReference type="PROSITE-ProRule" id="PRU00552"/>
    </source>
</evidence>
<dbReference type="PROSITE" id="PS51192">
    <property type="entry name" value="HELICASE_ATP_BIND_1"/>
    <property type="match status" value="1"/>
</dbReference>
<dbReference type="eggNOG" id="KOG0333">
    <property type="taxonomic scope" value="Eukaryota"/>
</dbReference>
<dbReference type="GO" id="GO:0008380">
    <property type="term" value="P:RNA splicing"/>
    <property type="evidence" value="ECO:0007669"/>
    <property type="project" value="UniProtKB-KW"/>
</dbReference>
<keyword evidence="4 11" id="KW-0378">Hydrolase</keyword>
<dbReference type="CDD" id="cd17945">
    <property type="entry name" value="DEADc_DDX23"/>
    <property type="match status" value="1"/>
</dbReference>
<dbReference type="InterPro" id="IPR011545">
    <property type="entry name" value="DEAD/DEAH_box_helicase_dom"/>
</dbReference>
<evidence type="ECO:0000259" key="16">
    <source>
        <dbReference type="PROSITE" id="PS51195"/>
    </source>
</evidence>
<dbReference type="SMART" id="SM00490">
    <property type="entry name" value="HELICc"/>
    <property type="match status" value="1"/>
</dbReference>
<comment type="catalytic activity">
    <reaction evidence="9">
        <text>ATP + H2O = ADP + phosphate + H(+)</text>
        <dbReference type="Rhea" id="RHEA:13065"/>
        <dbReference type="ChEBI" id="CHEBI:15377"/>
        <dbReference type="ChEBI" id="CHEBI:15378"/>
        <dbReference type="ChEBI" id="CHEBI:30616"/>
        <dbReference type="ChEBI" id="CHEBI:43474"/>
        <dbReference type="ChEBI" id="CHEBI:456216"/>
        <dbReference type="EC" id="3.6.4.13"/>
    </reaction>
</comment>
<dbReference type="VEuPathDB" id="FungiDB:H310_00193"/>
<dbReference type="AlphaFoldDB" id="A0A024UTJ3"/>
<keyword evidence="5 11" id="KW-0347">Helicase</keyword>
<evidence type="ECO:0000256" key="13">
    <source>
        <dbReference type="SAM" id="MobiDB-lite"/>
    </source>
</evidence>
<gene>
    <name evidence="17" type="ORF">H310_00193</name>
</gene>
<feature type="region of interest" description="Disordered" evidence="13">
    <location>
        <begin position="30"/>
        <end position="121"/>
    </location>
</feature>
<keyword evidence="3 11" id="KW-0547">Nucleotide-binding</keyword>
<feature type="coiled-coil region" evidence="12">
    <location>
        <begin position="225"/>
        <end position="252"/>
    </location>
</feature>
<evidence type="ECO:0000313" key="17">
    <source>
        <dbReference type="EMBL" id="ETW09679.1"/>
    </source>
</evidence>
<feature type="domain" description="Helicase C-terminal" evidence="15">
    <location>
        <begin position="568"/>
        <end position="715"/>
    </location>
</feature>
<dbReference type="EC" id="3.6.4.13" evidence="1"/>
<dbReference type="InterPro" id="IPR000629">
    <property type="entry name" value="RNA-helicase_DEAD-box_CS"/>
</dbReference>
<dbReference type="Gene3D" id="3.40.50.300">
    <property type="entry name" value="P-loop containing nucleotide triphosphate hydrolases"/>
    <property type="match status" value="2"/>
</dbReference>
<dbReference type="GO" id="GO:0003724">
    <property type="term" value="F:RNA helicase activity"/>
    <property type="evidence" value="ECO:0007669"/>
    <property type="project" value="UniProtKB-EC"/>
</dbReference>
<protein>
    <recommendedName>
        <fullName evidence="1">RNA helicase</fullName>
        <ecNumber evidence="1">3.6.4.13</ecNumber>
    </recommendedName>
</protein>
<dbReference type="InterPro" id="IPR027417">
    <property type="entry name" value="P-loop_NTPase"/>
</dbReference>
<organism evidence="17">
    <name type="scientific">Aphanomyces invadans</name>
    <dbReference type="NCBI Taxonomy" id="157072"/>
    <lineage>
        <taxon>Eukaryota</taxon>
        <taxon>Sar</taxon>
        <taxon>Stramenopiles</taxon>
        <taxon>Oomycota</taxon>
        <taxon>Saprolegniomycetes</taxon>
        <taxon>Saprolegniales</taxon>
        <taxon>Verrucalvaceae</taxon>
        <taxon>Aphanomyces</taxon>
    </lineage>
</organism>